<reference evidence="3" key="1">
    <citation type="journal article" date="2014" name="Int. J. Syst. Evol. Microbiol.">
        <title>Complete genome sequence of Corynebacterium casei LMG S-19264T (=DSM 44701T), isolated from a smear-ripened cheese.</title>
        <authorList>
            <consortium name="US DOE Joint Genome Institute (JGI-PGF)"/>
            <person name="Walter F."/>
            <person name="Albersmeier A."/>
            <person name="Kalinowski J."/>
            <person name="Ruckert C."/>
        </authorList>
    </citation>
    <scope>NUCLEOTIDE SEQUENCE</scope>
    <source>
        <strain evidence="3">JCM 4637</strain>
    </source>
</reference>
<comment type="caution">
    <text evidence="3">The sequence shown here is derived from an EMBL/GenBank/DDBJ whole genome shotgun (WGS) entry which is preliminary data.</text>
</comment>
<name>A0A918WRY2_9ACTN</name>
<gene>
    <name evidence="3" type="ORF">GCM10010334_00110</name>
</gene>
<evidence type="ECO:0008006" key="5">
    <source>
        <dbReference type="Google" id="ProtNLM"/>
    </source>
</evidence>
<accession>A0A918WRY2</accession>
<dbReference type="AlphaFoldDB" id="A0A918WRY2"/>
<dbReference type="EMBL" id="BMVC01000001">
    <property type="protein sequence ID" value="GHC76465.1"/>
    <property type="molecule type" value="Genomic_DNA"/>
</dbReference>
<keyword evidence="2" id="KW-0732">Signal</keyword>
<dbReference type="RefSeq" id="WP_189820581.1">
    <property type="nucleotide sequence ID" value="NZ_BMVC01000001.1"/>
</dbReference>
<evidence type="ECO:0000256" key="2">
    <source>
        <dbReference type="SAM" id="SignalP"/>
    </source>
</evidence>
<feature type="chain" id="PRO_5037964021" description="Lipoprotein" evidence="2">
    <location>
        <begin position="28"/>
        <end position="311"/>
    </location>
</feature>
<evidence type="ECO:0000313" key="3">
    <source>
        <dbReference type="EMBL" id="GHC76465.1"/>
    </source>
</evidence>
<evidence type="ECO:0000313" key="4">
    <source>
        <dbReference type="Proteomes" id="UP000638353"/>
    </source>
</evidence>
<reference evidence="3" key="2">
    <citation type="submission" date="2020-09" db="EMBL/GenBank/DDBJ databases">
        <authorList>
            <person name="Sun Q."/>
            <person name="Ohkuma M."/>
        </authorList>
    </citation>
    <scope>NUCLEOTIDE SEQUENCE</scope>
    <source>
        <strain evidence="3">JCM 4637</strain>
    </source>
</reference>
<evidence type="ECO:0000256" key="1">
    <source>
        <dbReference type="SAM" id="MobiDB-lite"/>
    </source>
</evidence>
<feature type="signal peptide" evidence="2">
    <location>
        <begin position="1"/>
        <end position="27"/>
    </location>
</feature>
<proteinExistence type="predicted"/>
<protein>
    <recommendedName>
        <fullName evidence="5">Lipoprotein</fullName>
    </recommendedName>
</protein>
<organism evidence="3 4">
    <name type="scientific">Streptomyces finlayi</name>
    <dbReference type="NCBI Taxonomy" id="67296"/>
    <lineage>
        <taxon>Bacteria</taxon>
        <taxon>Bacillati</taxon>
        <taxon>Actinomycetota</taxon>
        <taxon>Actinomycetes</taxon>
        <taxon>Kitasatosporales</taxon>
        <taxon>Streptomycetaceae</taxon>
        <taxon>Streptomyces</taxon>
    </lineage>
</organism>
<feature type="region of interest" description="Disordered" evidence="1">
    <location>
        <begin position="30"/>
        <end position="53"/>
    </location>
</feature>
<dbReference type="Proteomes" id="UP000638353">
    <property type="component" value="Unassembled WGS sequence"/>
</dbReference>
<sequence length="311" mass="34283">MHLVPASRPARGLTRAALLLVIVTACAAPADTPPTRSAARPVTGADLAQARGGDAERRTLFDAEQRLTAACMRERGWSYQPLTWHADVPQPEADPRRADDVELRRRAGYGAAVPERPSADPNGVRLRAMGKAQRERYGQALFGTPGHRIEVKLPDGTAFMNTDGCIAQTENRLYGDLKVWLGAQMSVMNLEGEISRRNFADPQVERTVRPWRACMKEAGHTYPDPEAAKAAFVSAYGELATRAGRNPGGAQELRRREIRVAVADATCDRRVGRARTLRARDAAHRDEVARERAEALRTYRTLREQAAARAE</sequence>